<name>A0ABW2ZRU1_9MICO</name>
<reference evidence="2" key="1">
    <citation type="journal article" date="2019" name="Int. J. Syst. Evol. Microbiol.">
        <title>The Global Catalogue of Microorganisms (GCM) 10K type strain sequencing project: providing services to taxonomists for standard genome sequencing and annotation.</title>
        <authorList>
            <consortium name="The Broad Institute Genomics Platform"/>
            <consortium name="The Broad Institute Genome Sequencing Center for Infectious Disease"/>
            <person name="Wu L."/>
            <person name="Ma J."/>
        </authorList>
    </citation>
    <scope>NUCLEOTIDE SEQUENCE [LARGE SCALE GENOMIC DNA]</scope>
    <source>
        <strain evidence="2">CCUG 50754</strain>
    </source>
</reference>
<dbReference type="RefSeq" id="WP_378750232.1">
    <property type="nucleotide sequence ID" value="NZ_JBHSSV010000002.1"/>
</dbReference>
<evidence type="ECO:0008006" key="3">
    <source>
        <dbReference type="Google" id="ProtNLM"/>
    </source>
</evidence>
<accession>A0ABW2ZRU1</accession>
<dbReference type="Proteomes" id="UP001597042">
    <property type="component" value="Unassembled WGS sequence"/>
</dbReference>
<dbReference type="EMBL" id="JBHTIM010000001">
    <property type="protein sequence ID" value="MFD0781099.1"/>
    <property type="molecule type" value="Genomic_DNA"/>
</dbReference>
<evidence type="ECO:0000313" key="1">
    <source>
        <dbReference type="EMBL" id="MFD0781099.1"/>
    </source>
</evidence>
<keyword evidence="2" id="KW-1185">Reference proteome</keyword>
<gene>
    <name evidence="1" type="ORF">ACFQZV_07270</name>
</gene>
<protein>
    <recommendedName>
        <fullName evidence="3">Phage major capsid protein</fullName>
    </recommendedName>
</protein>
<organism evidence="1 2">
    <name type="scientific">Microbacterium koreense</name>
    <dbReference type="NCBI Taxonomy" id="323761"/>
    <lineage>
        <taxon>Bacteria</taxon>
        <taxon>Bacillati</taxon>
        <taxon>Actinomycetota</taxon>
        <taxon>Actinomycetes</taxon>
        <taxon>Micrococcales</taxon>
        <taxon>Microbacteriaceae</taxon>
        <taxon>Microbacterium</taxon>
    </lineage>
</organism>
<comment type="caution">
    <text evidence="1">The sequence shown here is derived from an EMBL/GenBank/DDBJ whole genome shotgun (WGS) entry which is preliminary data.</text>
</comment>
<sequence length="191" mass="20488">MTIKSTPLSIENELKGKVEGFHARANAIKQTYHEQRQDILKDDRLNDAAKTGDLAALADATSTELKAIKAEQISYVAGLRTRLEKELAGNQPTDASSVLLRRDASERARNIEDERTALAALQDAIANDDASMAHAIGAKGRRSGWLNVSEAWQSAHPGTAGVAEALDYVEGYTTSGAYNLANSMSFSDPAA</sequence>
<proteinExistence type="predicted"/>
<evidence type="ECO:0000313" key="2">
    <source>
        <dbReference type="Proteomes" id="UP001597042"/>
    </source>
</evidence>